<dbReference type="SUPFAM" id="SSF48452">
    <property type="entry name" value="TPR-like"/>
    <property type="match status" value="2"/>
</dbReference>
<evidence type="ECO:0000256" key="2">
    <source>
        <dbReference type="SAM" id="MobiDB-lite"/>
    </source>
</evidence>
<sequence length="851" mass="91765">MSRPTLPAVAGAPAEPDRIRPGGAPIATSLPDPGASTTLDELVERLRALKVWAGDPSFETIKDRVGAAWRAAGRPASELPGRTTVLDCFRPGRKRLNADLVVAIVAVLCPEPGYPEQWQQALRVIGQEQKATAQVRVHDALPPDQPFSGRDRELGALHRAPAGGVHVITGMAGVGKTQLAIHAGHRLLHARRLDRVLYVNLRGFHPDPAQPPADPAAVLDGFLRLLGVPAQQIPHGLPERAAAYRERLAGERALVVLDNAADEEQVGPLLPAAPDALTLVTSRRRLDGLPTLTVDVFDPAEAGHFLTRAVEGIPAGADPDARTRIAERCGHLPFALALASAHIQATPGWTLTDHADRLDQRHRDRRLDTAVELALDLSYHHLPDTHRRLLRLLSLHPAQDFDAHAAAALADTDPDTAGKHLADLARDHLLQPAAAGRWVFHDLVRAYAAGRAEDEEPPGARRAARTRLFDGYVHTAARAMDTLFPAEAHRRPAVPPAAVSLPQPVDPQAAHAWLDAERITLIAVAAQSPGHAVLLGALLFRYFEGNYHADGEIVHDHACRAAERSGDVIAHAHARTNRGSARSRLGRYDEATADFGRALDIFRAAGDPAGQARTLNNMAIVEARLGRYRVAADHLAEAVEQCRAAGDLSGESRSAGNLGVLEARLGNHEAAVAHYERGLALCRRIGDRSSEVMGLLNLAATETKLDRRDQADTRLREALALARELGDRLTEGRVQDQLGELHHPAGAAHYREAVEIAREIGDPEGEASALNGLGRAAPSATEALSFFAEAAAVTADRYQQARAYQGLGESYRLLGRLGEAEEAYGEALSRYEDQNSPEADVVRERLSRLRP</sequence>
<evidence type="ECO:0000313" key="5">
    <source>
        <dbReference type="Proteomes" id="UP000636960"/>
    </source>
</evidence>
<dbReference type="Gene3D" id="1.25.40.10">
    <property type="entry name" value="Tetratricopeptide repeat domain"/>
    <property type="match status" value="2"/>
</dbReference>
<dbReference type="Proteomes" id="UP000636960">
    <property type="component" value="Unassembled WGS sequence"/>
</dbReference>
<proteinExistence type="predicted"/>
<organism evidence="4 5">
    <name type="scientific">Paractinoplanes rishiriensis</name>
    <dbReference type="NCBI Taxonomy" id="1050105"/>
    <lineage>
        <taxon>Bacteria</taxon>
        <taxon>Bacillati</taxon>
        <taxon>Actinomycetota</taxon>
        <taxon>Actinomycetes</taxon>
        <taxon>Micromonosporales</taxon>
        <taxon>Micromonosporaceae</taxon>
        <taxon>Paractinoplanes</taxon>
    </lineage>
</organism>
<dbReference type="PROSITE" id="PS50005">
    <property type="entry name" value="TPR"/>
    <property type="match status" value="1"/>
</dbReference>
<dbReference type="AlphaFoldDB" id="A0A919K2P3"/>
<evidence type="ECO:0000256" key="1">
    <source>
        <dbReference type="PROSITE-ProRule" id="PRU00339"/>
    </source>
</evidence>
<dbReference type="InterPro" id="IPR019734">
    <property type="entry name" value="TPR_rpt"/>
</dbReference>
<feature type="repeat" description="TPR" evidence="1">
    <location>
        <begin position="801"/>
        <end position="834"/>
    </location>
</feature>
<dbReference type="SMART" id="SM00028">
    <property type="entry name" value="TPR"/>
    <property type="match status" value="5"/>
</dbReference>
<dbReference type="PANTHER" id="PTHR47691">
    <property type="entry name" value="REGULATOR-RELATED"/>
    <property type="match status" value="1"/>
</dbReference>
<keyword evidence="5" id="KW-1185">Reference proteome</keyword>
<feature type="domain" description="Anaphase-promoting complex subunit 5" evidence="3">
    <location>
        <begin position="694"/>
        <end position="728"/>
    </location>
</feature>
<evidence type="ECO:0000259" key="3">
    <source>
        <dbReference type="Pfam" id="PF12862"/>
    </source>
</evidence>
<dbReference type="InterPro" id="IPR011990">
    <property type="entry name" value="TPR-like_helical_dom_sf"/>
</dbReference>
<feature type="compositionally biased region" description="Basic and acidic residues" evidence="2">
    <location>
        <begin position="840"/>
        <end position="851"/>
    </location>
</feature>
<dbReference type="EMBL" id="BOMV01000033">
    <property type="protein sequence ID" value="GIE95531.1"/>
    <property type="molecule type" value="Genomic_DNA"/>
</dbReference>
<protein>
    <recommendedName>
        <fullName evidence="3">Anaphase-promoting complex subunit 5 domain-containing protein</fullName>
    </recommendedName>
</protein>
<dbReference type="PRINTS" id="PR00364">
    <property type="entry name" value="DISEASERSIST"/>
</dbReference>
<name>A0A919K2P3_9ACTN</name>
<dbReference type="Pfam" id="PF13181">
    <property type="entry name" value="TPR_8"/>
    <property type="match status" value="2"/>
</dbReference>
<dbReference type="Pfam" id="PF12862">
    <property type="entry name" value="ANAPC5"/>
    <property type="match status" value="1"/>
</dbReference>
<comment type="caution">
    <text evidence="4">The sequence shown here is derived from an EMBL/GenBank/DDBJ whole genome shotgun (WGS) entry which is preliminary data.</text>
</comment>
<evidence type="ECO:0000313" key="4">
    <source>
        <dbReference type="EMBL" id="GIE95531.1"/>
    </source>
</evidence>
<feature type="region of interest" description="Disordered" evidence="2">
    <location>
        <begin position="1"/>
        <end position="35"/>
    </location>
</feature>
<reference evidence="4" key="1">
    <citation type="submission" date="2021-01" db="EMBL/GenBank/DDBJ databases">
        <title>Whole genome shotgun sequence of Actinoplanes rishiriensis NBRC 108556.</title>
        <authorList>
            <person name="Komaki H."/>
            <person name="Tamura T."/>
        </authorList>
    </citation>
    <scope>NUCLEOTIDE SEQUENCE</scope>
    <source>
        <strain evidence="4">NBRC 108556</strain>
    </source>
</reference>
<gene>
    <name evidence="4" type="ORF">Ari01nite_29960</name>
</gene>
<feature type="region of interest" description="Disordered" evidence="2">
    <location>
        <begin position="828"/>
        <end position="851"/>
    </location>
</feature>
<dbReference type="PANTHER" id="PTHR47691:SF3">
    <property type="entry name" value="HTH-TYPE TRANSCRIPTIONAL REGULATOR RV0890C-RELATED"/>
    <property type="match status" value="1"/>
</dbReference>
<keyword evidence="1" id="KW-0802">TPR repeat</keyword>
<dbReference type="Gene3D" id="3.40.50.300">
    <property type="entry name" value="P-loop containing nucleotide triphosphate hydrolases"/>
    <property type="match status" value="1"/>
</dbReference>
<dbReference type="SUPFAM" id="SSF52540">
    <property type="entry name" value="P-loop containing nucleoside triphosphate hydrolases"/>
    <property type="match status" value="1"/>
</dbReference>
<dbReference type="Pfam" id="PF13424">
    <property type="entry name" value="TPR_12"/>
    <property type="match status" value="1"/>
</dbReference>
<dbReference type="InterPro" id="IPR026000">
    <property type="entry name" value="Apc5_dom"/>
</dbReference>
<accession>A0A919K2P3</accession>
<dbReference type="InterPro" id="IPR027417">
    <property type="entry name" value="P-loop_NTPase"/>
</dbReference>